<keyword evidence="3" id="KW-1185">Reference proteome</keyword>
<dbReference type="PANTHER" id="PTHR33779:SF1">
    <property type="entry name" value="EXPRESSED PROTEIN"/>
    <property type="match status" value="1"/>
</dbReference>
<dbReference type="Proteomes" id="UP000825935">
    <property type="component" value="Chromosome 11"/>
</dbReference>
<protein>
    <recommendedName>
        <fullName evidence="1">PHD-type zinc finger plants domain-containing protein</fullName>
    </recommendedName>
</protein>
<evidence type="ECO:0000259" key="1">
    <source>
        <dbReference type="Pfam" id="PF25054"/>
    </source>
</evidence>
<reference evidence="2" key="1">
    <citation type="submission" date="2021-08" db="EMBL/GenBank/DDBJ databases">
        <title>WGS assembly of Ceratopteris richardii.</title>
        <authorList>
            <person name="Marchant D.B."/>
            <person name="Chen G."/>
            <person name="Jenkins J."/>
            <person name="Shu S."/>
            <person name="Leebens-Mack J."/>
            <person name="Grimwood J."/>
            <person name="Schmutz J."/>
            <person name="Soltis P."/>
            <person name="Soltis D."/>
            <person name="Chen Z.-H."/>
        </authorList>
    </citation>
    <scope>NUCLEOTIDE SEQUENCE</scope>
    <source>
        <strain evidence="2">Whitten #5841</strain>
        <tissue evidence="2">Leaf</tissue>
    </source>
</reference>
<evidence type="ECO:0000313" key="3">
    <source>
        <dbReference type="Proteomes" id="UP000825935"/>
    </source>
</evidence>
<accession>A0A8T2TUG5</accession>
<name>A0A8T2TUG5_CERRI</name>
<gene>
    <name evidence="2" type="ORF">KP509_11G049700</name>
</gene>
<dbReference type="InterPro" id="IPR056874">
    <property type="entry name" value="PHD_dom_pln"/>
</dbReference>
<dbReference type="OrthoDB" id="1935489at2759"/>
<feature type="domain" description="PHD-type zinc finger plants" evidence="1">
    <location>
        <begin position="1"/>
        <end position="43"/>
    </location>
</feature>
<comment type="caution">
    <text evidence="2">The sequence shown here is derived from an EMBL/GenBank/DDBJ whole genome shotgun (WGS) entry which is preliminary data.</text>
</comment>
<proteinExistence type="predicted"/>
<sequence>MCGDVGIAELLFICSRCCHRHQHMYCSRSYPNIGEETYMCNWCLQHAYCCPWHLSKPFTGPHASNGFLSHHKSCST</sequence>
<dbReference type="Pfam" id="PF25054">
    <property type="entry name" value="PHD_pln"/>
    <property type="match status" value="1"/>
</dbReference>
<dbReference type="AlphaFoldDB" id="A0A8T2TUG5"/>
<dbReference type="PANTHER" id="PTHR33779">
    <property type="entry name" value="EXPRESSED PROTEIN"/>
    <property type="match status" value="1"/>
</dbReference>
<organism evidence="2 3">
    <name type="scientific">Ceratopteris richardii</name>
    <name type="common">Triangle waterfern</name>
    <dbReference type="NCBI Taxonomy" id="49495"/>
    <lineage>
        <taxon>Eukaryota</taxon>
        <taxon>Viridiplantae</taxon>
        <taxon>Streptophyta</taxon>
        <taxon>Embryophyta</taxon>
        <taxon>Tracheophyta</taxon>
        <taxon>Polypodiopsida</taxon>
        <taxon>Polypodiidae</taxon>
        <taxon>Polypodiales</taxon>
        <taxon>Pteridineae</taxon>
        <taxon>Pteridaceae</taxon>
        <taxon>Parkerioideae</taxon>
        <taxon>Ceratopteris</taxon>
    </lineage>
</organism>
<evidence type="ECO:0000313" key="2">
    <source>
        <dbReference type="EMBL" id="KAH7425333.1"/>
    </source>
</evidence>
<dbReference type="EMBL" id="CM035416">
    <property type="protein sequence ID" value="KAH7425333.1"/>
    <property type="molecule type" value="Genomic_DNA"/>
</dbReference>